<name>A0A0A9AX87_ARUDO</name>
<dbReference type="EMBL" id="GBRH01246213">
    <property type="protein sequence ID" value="JAD51682.1"/>
    <property type="molecule type" value="Transcribed_RNA"/>
</dbReference>
<protein>
    <submittedName>
        <fullName evidence="1">Uncharacterized protein</fullName>
    </submittedName>
</protein>
<proteinExistence type="predicted"/>
<evidence type="ECO:0000313" key="1">
    <source>
        <dbReference type="EMBL" id="JAD51682.1"/>
    </source>
</evidence>
<reference evidence="1" key="2">
    <citation type="journal article" date="2015" name="Data Brief">
        <title>Shoot transcriptome of the giant reed, Arundo donax.</title>
        <authorList>
            <person name="Barrero R.A."/>
            <person name="Guerrero F.D."/>
            <person name="Moolhuijzen P."/>
            <person name="Goolsby J.A."/>
            <person name="Tidwell J."/>
            <person name="Bellgard S.E."/>
            <person name="Bellgard M.I."/>
        </authorList>
    </citation>
    <scope>NUCLEOTIDE SEQUENCE</scope>
    <source>
        <tissue evidence="1">Shoot tissue taken approximately 20 cm above the soil surface</tissue>
    </source>
</reference>
<accession>A0A0A9AX87</accession>
<dbReference type="AlphaFoldDB" id="A0A0A9AX87"/>
<organism evidence="1">
    <name type="scientific">Arundo donax</name>
    <name type="common">Giant reed</name>
    <name type="synonym">Donax arundinaceus</name>
    <dbReference type="NCBI Taxonomy" id="35708"/>
    <lineage>
        <taxon>Eukaryota</taxon>
        <taxon>Viridiplantae</taxon>
        <taxon>Streptophyta</taxon>
        <taxon>Embryophyta</taxon>
        <taxon>Tracheophyta</taxon>
        <taxon>Spermatophyta</taxon>
        <taxon>Magnoliopsida</taxon>
        <taxon>Liliopsida</taxon>
        <taxon>Poales</taxon>
        <taxon>Poaceae</taxon>
        <taxon>PACMAD clade</taxon>
        <taxon>Arundinoideae</taxon>
        <taxon>Arundineae</taxon>
        <taxon>Arundo</taxon>
    </lineage>
</organism>
<reference evidence="1" key="1">
    <citation type="submission" date="2014-09" db="EMBL/GenBank/DDBJ databases">
        <authorList>
            <person name="Magalhaes I.L.F."/>
            <person name="Oliveira U."/>
            <person name="Santos F.R."/>
            <person name="Vidigal T.H.D.A."/>
            <person name="Brescovit A.D."/>
            <person name="Santos A.J."/>
        </authorList>
    </citation>
    <scope>NUCLEOTIDE SEQUENCE</scope>
    <source>
        <tissue evidence="1">Shoot tissue taken approximately 20 cm above the soil surface</tissue>
    </source>
</reference>
<sequence length="23" mass="2264">MCMMSRPALPLLQEAGGSSGGAV</sequence>